<evidence type="ECO:0000313" key="2">
    <source>
        <dbReference type="EMBL" id="KAI5382573.1"/>
    </source>
</evidence>
<accession>A0A9D4VEV5</accession>
<feature type="compositionally biased region" description="Basic and acidic residues" evidence="1">
    <location>
        <begin position="73"/>
        <end position="88"/>
    </location>
</feature>
<feature type="compositionally biased region" description="Acidic residues" evidence="1">
    <location>
        <begin position="203"/>
        <end position="225"/>
    </location>
</feature>
<protein>
    <submittedName>
        <fullName evidence="2">Uncharacterized protein</fullName>
    </submittedName>
</protein>
<comment type="caution">
    <text evidence="2">The sequence shown here is derived from an EMBL/GenBank/DDBJ whole genome shotgun (WGS) entry which is preliminary data.</text>
</comment>
<reference evidence="2 3" key="1">
    <citation type="journal article" date="2022" name="Nat. Genet.">
        <title>Improved pea reference genome and pan-genome highlight genomic features and evolutionary characteristics.</title>
        <authorList>
            <person name="Yang T."/>
            <person name="Liu R."/>
            <person name="Luo Y."/>
            <person name="Hu S."/>
            <person name="Wang D."/>
            <person name="Wang C."/>
            <person name="Pandey M.K."/>
            <person name="Ge S."/>
            <person name="Xu Q."/>
            <person name="Li N."/>
            <person name="Li G."/>
            <person name="Huang Y."/>
            <person name="Saxena R.K."/>
            <person name="Ji Y."/>
            <person name="Li M."/>
            <person name="Yan X."/>
            <person name="He Y."/>
            <person name="Liu Y."/>
            <person name="Wang X."/>
            <person name="Xiang C."/>
            <person name="Varshney R.K."/>
            <person name="Ding H."/>
            <person name="Gao S."/>
            <person name="Zong X."/>
        </authorList>
    </citation>
    <scope>NUCLEOTIDE SEQUENCE [LARGE SCALE GENOMIC DNA]</scope>
    <source>
        <strain evidence="2 3">cv. Zhongwan 6</strain>
    </source>
</reference>
<dbReference type="EMBL" id="JAMSHJ010000007">
    <property type="protein sequence ID" value="KAI5382573.1"/>
    <property type="molecule type" value="Genomic_DNA"/>
</dbReference>
<evidence type="ECO:0000256" key="1">
    <source>
        <dbReference type="SAM" id="MobiDB-lite"/>
    </source>
</evidence>
<feature type="region of interest" description="Disordered" evidence="1">
    <location>
        <begin position="1"/>
        <end position="28"/>
    </location>
</feature>
<feature type="region of interest" description="Disordered" evidence="1">
    <location>
        <begin position="191"/>
        <end position="225"/>
    </location>
</feature>
<organism evidence="2 3">
    <name type="scientific">Pisum sativum</name>
    <name type="common">Garden pea</name>
    <name type="synonym">Lathyrus oleraceus</name>
    <dbReference type="NCBI Taxonomy" id="3888"/>
    <lineage>
        <taxon>Eukaryota</taxon>
        <taxon>Viridiplantae</taxon>
        <taxon>Streptophyta</taxon>
        <taxon>Embryophyta</taxon>
        <taxon>Tracheophyta</taxon>
        <taxon>Spermatophyta</taxon>
        <taxon>Magnoliopsida</taxon>
        <taxon>eudicotyledons</taxon>
        <taxon>Gunneridae</taxon>
        <taxon>Pentapetalae</taxon>
        <taxon>rosids</taxon>
        <taxon>fabids</taxon>
        <taxon>Fabales</taxon>
        <taxon>Fabaceae</taxon>
        <taxon>Papilionoideae</taxon>
        <taxon>50 kb inversion clade</taxon>
        <taxon>NPAAA clade</taxon>
        <taxon>Hologalegina</taxon>
        <taxon>IRL clade</taxon>
        <taxon>Fabeae</taxon>
        <taxon>Lathyrus</taxon>
    </lineage>
</organism>
<evidence type="ECO:0000313" key="3">
    <source>
        <dbReference type="Proteomes" id="UP001058974"/>
    </source>
</evidence>
<feature type="compositionally biased region" description="Polar residues" evidence="1">
    <location>
        <begin position="12"/>
        <end position="22"/>
    </location>
</feature>
<dbReference type="Gramene" id="Psat07G0013200-T1">
    <property type="protein sequence ID" value="KAI5382573.1"/>
    <property type="gene ID" value="KIW84_070132"/>
</dbReference>
<proteinExistence type="predicted"/>
<keyword evidence="3" id="KW-1185">Reference proteome</keyword>
<dbReference type="Proteomes" id="UP001058974">
    <property type="component" value="Chromosome 7"/>
</dbReference>
<feature type="region of interest" description="Disordered" evidence="1">
    <location>
        <begin position="67"/>
        <end position="105"/>
    </location>
</feature>
<sequence length="225" mass="25387">MSQLKTFGKTPGKSSASESTIPSEDKTFVEEDRISIDKELRKLITSVMKGVDSNVFPDVQTYLAKETSLEGDSSEKADEYVPKQVVHERRSKKKDNECVPEQVAHERMSNKKVDYGVNIDDLTTDKEPLTNILALGIDKRLQRRKGKVVMFEDSLSWSKVVTPTRKRKVVSSSDSEFEIEEDVCDITHIDEEEKEVEHGGDDNVGDDVEDSIDGNIDENDEDKES</sequence>
<gene>
    <name evidence="2" type="ORF">KIW84_070132</name>
</gene>
<dbReference type="AlphaFoldDB" id="A0A9D4VEV5"/>
<feature type="compositionally biased region" description="Basic and acidic residues" evidence="1">
    <location>
        <begin position="191"/>
        <end position="201"/>
    </location>
</feature>
<name>A0A9D4VEV5_PEA</name>